<accession>A0ACC0UTQ9</accession>
<reference evidence="1" key="1">
    <citation type="submission" date="2022-10" db="EMBL/GenBank/DDBJ databases">
        <title>Complete Genome of Trichothecium roseum strain YXFP-22015, a Plant Pathogen Isolated from Citrus.</title>
        <authorList>
            <person name="Wang Y."/>
            <person name="Zhu L."/>
        </authorList>
    </citation>
    <scope>NUCLEOTIDE SEQUENCE</scope>
    <source>
        <strain evidence="1">YXFP-22015</strain>
    </source>
</reference>
<gene>
    <name evidence="1" type="ORF">N3K66_007916</name>
</gene>
<organism evidence="1 2">
    <name type="scientific">Trichothecium roseum</name>
    <dbReference type="NCBI Taxonomy" id="47278"/>
    <lineage>
        <taxon>Eukaryota</taxon>
        <taxon>Fungi</taxon>
        <taxon>Dikarya</taxon>
        <taxon>Ascomycota</taxon>
        <taxon>Pezizomycotina</taxon>
        <taxon>Sordariomycetes</taxon>
        <taxon>Hypocreomycetidae</taxon>
        <taxon>Hypocreales</taxon>
        <taxon>Hypocreales incertae sedis</taxon>
        <taxon>Trichothecium</taxon>
    </lineage>
</organism>
<evidence type="ECO:0000313" key="2">
    <source>
        <dbReference type="Proteomes" id="UP001163324"/>
    </source>
</evidence>
<dbReference type="Proteomes" id="UP001163324">
    <property type="component" value="Chromosome 8"/>
</dbReference>
<dbReference type="EMBL" id="CM047947">
    <property type="protein sequence ID" value="KAI9896894.1"/>
    <property type="molecule type" value="Genomic_DNA"/>
</dbReference>
<proteinExistence type="predicted"/>
<sequence>MVSNKIAEVGRQQQQILATSSQDFHEAMKASLLLKDDMPDLLSFSPLVVSLLGHLRLLGWSAAATVNIERQEGSLFKSNRMSPNLIQLQHQGRKMFDVAENKMMLVEQTIQALFSSSGTVAVLVDDLRRASAGQKHARNKGR</sequence>
<keyword evidence="2" id="KW-1185">Reference proteome</keyword>
<evidence type="ECO:0000313" key="1">
    <source>
        <dbReference type="EMBL" id="KAI9896894.1"/>
    </source>
</evidence>
<comment type="caution">
    <text evidence="1">The sequence shown here is derived from an EMBL/GenBank/DDBJ whole genome shotgun (WGS) entry which is preliminary data.</text>
</comment>
<name>A0ACC0UTQ9_9HYPO</name>
<protein>
    <submittedName>
        <fullName evidence="1">Uncharacterized protein</fullName>
    </submittedName>
</protein>